<dbReference type="AlphaFoldDB" id="A0A0C3EF90"/>
<dbReference type="EMBL" id="KN833353">
    <property type="protein sequence ID" value="KIM71335.1"/>
    <property type="molecule type" value="Genomic_DNA"/>
</dbReference>
<reference evidence="3" key="2">
    <citation type="submission" date="2015-01" db="EMBL/GenBank/DDBJ databases">
        <title>Evolutionary Origins and Diversification of the Mycorrhizal Mutualists.</title>
        <authorList>
            <consortium name="DOE Joint Genome Institute"/>
            <consortium name="Mycorrhizal Genomics Consortium"/>
            <person name="Kohler A."/>
            <person name="Kuo A."/>
            <person name="Nagy L.G."/>
            <person name="Floudas D."/>
            <person name="Copeland A."/>
            <person name="Barry K.W."/>
            <person name="Cichocki N."/>
            <person name="Veneault-Fourrey C."/>
            <person name="LaButti K."/>
            <person name="Lindquist E.A."/>
            <person name="Lipzen A."/>
            <person name="Lundell T."/>
            <person name="Morin E."/>
            <person name="Murat C."/>
            <person name="Riley R."/>
            <person name="Ohm R."/>
            <person name="Sun H."/>
            <person name="Tunlid A."/>
            <person name="Henrissat B."/>
            <person name="Grigoriev I.V."/>
            <person name="Hibbett D.S."/>
            <person name="Martin F."/>
        </authorList>
    </citation>
    <scope>NUCLEOTIDE SEQUENCE [LARGE SCALE GENOMIC DNA]</scope>
    <source>
        <strain evidence="3">F 1598</strain>
    </source>
</reference>
<proteinExistence type="predicted"/>
<protein>
    <submittedName>
        <fullName evidence="2">Uncharacterized protein</fullName>
    </submittedName>
</protein>
<feature type="region of interest" description="Disordered" evidence="1">
    <location>
        <begin position="1"/>
        <end position="50"/>
    </location>
</feature>
<reference evidence="2 3" key="1">
    <citation type="submission" date="2014-04" db="EMBL/GenBank/DDBJ databases">
        <authorList>
            <consortium name="DOE Joint Genome Institute"/>
            <person name="Kuo A."/>
            <person name="Tarkka M."/>
            <person name="Buscot F."/>
            <person name="Kohler A."/>
            <person name="Nagy L.G."/>
            <person name="Floudas D."/>
            <person name="Copeland A."/>
            <person name="Barry K.W."/>
            <person name="Cichocki N."/>
            <person name="Veneault-Fourrey C."/>
            <person name="LaButti K."/>
            <person name="Lindquist E.A."/>
            <person name="Lipzen A."/>
            <person name="Lundell T."/>
            <person name="Morin E."/>
            <person name="Murat C."/>
            <person name="Sun H."/>
            <person name="Tunlid A."/>
            <person name="Henrissat B."/>
            <person name="Grigoriev I.V."/>
            <person name="Hibbett D.S."/>
            <person name="Martin F."/>
            <person name="Nordberg H.P."/>
            <person name="Cantor M.N."/>
            <person name="Hua S.X."/>
        </authorList>
    </citation>
    <scope>NUCLEOTIDE SEQUENCE [LARGE SCALE GENOMIC DNA]</scope>
    <source>
        <strain evidence="2 3">F 1598</strain>
    </source>
</reference>
<name>A0A0C3EF90_PILCF</name>
<dbReference type="Proteomes" id="UP000054166">
    <property type="component" value="Unassembled WGS sequence"/>
</dbReference>
<dbReference type="InParanoid" id="A0A0C3EF90"/>
<evidence type="ECO:0000313" key="3">
    <source>
        <dbReference type="Proteomes" id="UP000054166"/>
    </source>
</evidence>
<gene>
    <name evidence="2" type="ORF">PILCRDRAFT_830413</name>
</gene>
<dbReference type="HOGENOM" id="CLU_2278528_0_0_1"/>
<evidence type="ECO:0000313" key="2">
    <source>
        <dbReference type="EMBL" id="KIM71335.1"/>
    </source>
</evidence>
<organism evidence="2 3">
    <name type="scientific">Piloderma croceum (strain F 1598)</name>
    <dbReference type="NCBI Taxonomy" id="765440"/>
    <lineage>
        <taxon>Eukaryota</taxon>
        <taxon>Fungi</taxon>
        <taxon>Dikarya</taxon>
        <taxon>Basidiomycota</taxon>
        <taxon>Agaricomycotina</taxon>
        <taxon>Agaricomycetes</taxon>
        <taxon>Agaricomycetidae</taxon>
        <taxon>Atheliales</taxon>
        <taxon>Atheliaceae</taxon>
        <taxon>Piloderma</taxon>
    </lineage>
</organism>
<keyword evidence="3" id="KW-1185">Reference proteome</keyword>
<accession>A0A0C3EF90</accession>
<evidence type="ECO:0000256" key="1">
    <source>
        <dbReference type="SAM" id="MobiDB-lite"/>
    </source>
</evidence>
<sequence>MSDGERVDMLMMGTRRTSGGSSGRNEREVHRVNHPPIPDSTIRRSLHSESPRQPSWSDFCVLHPTRPSFASSVVPIPSFRWKSRSCILSASTLGSMLRQSLF</sequence>